<name>A0A0H1RAD7_9HYPH</name>
<keyword evidence="2" id="KW-1185">Reference proteome</keyword>
<dbReference type="AlphaFoldDB" id="A0A0H1RAD7"/>
<comment type="caution">
    <text evidence="1">The sequence shown here is derived from an EMBL/GenBank/DDBJ whole genome shotgun (WGS) entry which is preliminary data.</text>
</comment>
<dbReference type="OrthoDB" id="8019878at2"/>
<accession>A0A0H1RAD7</accession>
<evidence type="ECO:0000313" key="2">
    <source>
        <dbReference type="Proteomes" id="UP000035489"/>
    </source>
</evidence>
<sequence>MSRVRHYLSTLPDCDDALRRLADVLQVPTTCRKRACRQAERCQGGYGPPCYFERRKFFADAVLDDMPEYRARWAERRRSIEALFRGGEGMKTDVGQ</sequence>
<gene>
    <name evidence="1" type="ORF">AA309_15735</name>
</gene>
<dbReference type="EMBL" id="LCYG01000039">
    <property type="protein sequence ID" value="KLK92205.1"/>
    <property type="molecule type" value="Genomic_DNA"/>
</dbReference>
<organism evidence="1 2">
    <name type="scientific">Microvirga vignae</name>
    <dbReference type="NCBI Taxonomy" id="1225564"/>
    <lineage>
        <taxon>Bacteria</taxon>
        <taxon>Pseudomonadati</taxon>
        <taxon>Pseudomonadota</taxon>
        <taxon>Alphaproteobacteria</taxon>
        <taxon>Hyphomicrobiales</taxon>
        <taxon>Methylobacteriaceae</taxon>
        <taxon>Microvirga</taxon>
    </lineage>
</organism>
<protein>
    <submittedName>
        <fullName evidence="1">Uncharacterized protein</fullName>
    </submittedName>
</protein>
<reference evidence="1 2" key="1">
    <citation type="submission" date="2015-05" db="EMBL/GenBank/DDBJ databases">
        <title>Draft genome sequence of Microvirga vignae strain BR3299, a novel nitrogen fixing bacteria isolated from Brazil semi-aired region.</title>
        <authorList>
            <person name="Zilli J.E."/>
            <person name="Passos S.R."/>
            <person name="Leite J."/>
            <person name="Baldani J.I."/>
            <person name="Xavier G.R."/>
            <person name="Rumjaneck N.G."/>
            <person name="Simoes-Araujo J.L."/>
        </authorList>
    </citation>
    <scope>NUCLEOTIDE SEQUENCE [LARGE SCALE GENOMIC DNA]</scope>
    <source>
        <strain evidence="1 2">BR3299</strain>
    </source>
</reference>
<dbReference type="RefSeq" id="WP_047189979.1">
    <property type="nucleotide sequence ID" value="NZ_LCYG01000039.1"/>
</dbReference>
<evidence type="ECO:0000313" key="1">
    <source>
        <dbReference type="EMBL" id="KLK92205.1"/>
    </source>
</evidence>
<proteinExistence type="predicted"/>
<dbReference type="Proteomes" id="UP000035489">
    <property type="component" value="Unassembled WGS sequence"/>
</dbReference>